<dbReference type="GO" id="GO:0003723">
    <property type="term" value="F:RNA binding"/>
    <property type="evidence" value="ECO:0007669"/>
    <property type="project" value="UniProtKB-UniRule"/>
</dbReference>
<dbReference type="PANTHER" id="PTHR22792:SF132">
    <property type="entry name" value="LA-RELATED PROTEIN 1"/>
    <property type="match status" value="1"/>
</dbReference>
<dbReference type="PROSITE" id="PS50961">
    <property type="entry name" value="HTH_LA"/>
    <property type="match status" value="1"/>
</dbReference>
<evidence type="ECO:0000313" key="5">
    <source>
        <dbReference type="EMBL" id="KAK6958186.1"/>
    </source>
</evidence>
<feature type="compositionally biased region" description="Gly residues" evidence="3">
    <location>
        <begin position="356"/>
        <end position="365"/>
    </location>
</feature>
<name>A0AAX6N086_9PEZI</name>
<dbReference type="EMBL" id="JBANMG010000001">
    <property type="protein sequence ID" value="KAK6958186.1"/>
    <property type="molecule type" value="Genomic_DNA"/>
</dbReference>
<dbReference type="Pfam" id="PF05383">
    <property type="entry name" value="La"/>
    <property type="match status" value="1"/>
</dbReference>
<reference evidence="5 6" key="1">
    <citation type="journal article" date="2024" name="Front Chem Biol">
        <title>Unveiling the potential of Daldinia eschscholtzii MFLUCC 19-0629 through bioactivity and bioinformatics studies for enhanced sustainable agriculture production.</title>
        <authorList>
            <person name="Brooks S."/>
            <person name="Weaver J.A."/>
            <person name="Klomchit A."/>
            <person name="Alharthi S.A."/>
            <person name="Onlamun T."/>
            <person name="Nurani R."/>
            <person name="Vong T.K."/>
            <person name="Alberti F."/>
            <person name="Greco C."/>
        </authorList>
    </citation>
    <scope>NUCLEOTIDE SEQUENCE [LARGE SCALE GENOMIC DNA]</scope>
    <source>
        <strain evidence="5">MFLUCC 19-0629</strain>
    </source>
</reference>
<evidence type="ECO:0000256" key="1">
    <source>
        <dbReference type="ARBA" id="ARBA00022884"/>
    </source>
</evidence>
<dbReference type="SUPFAM" id="SSF46785">
    <property type="entry name" value="Winged helix' DNA-binding domain"/>
    <property type="match status" value="1"/>
</dbReference>
<feature type="compositionally biased region" description="Low complexity" evidence="3">
    <location>
        <begin position="197"/>
        <end position="215"/>
    </location>
</feature>
<dbReference type="Proteomes" id="UP001369815">
    <property type="component" value="Unassembled WGS sequence"/>
</dbReference>
<feature type="compositionally biased region" description="Polar residues" evidence="3">
    <location>
        <begin position="217"/>
        <end position="245"/>
    </location>
</feature>
<evidence type="ECO:0000256" key="2">
    <source>
        <dbReference type="PROSITE-ProRule" id="PRU00332"/>
    </source>
</evidence>
<feature type="compositionally biased region" description="Low complexity" evidence="3">
    <location>
        <begin position="266"/>
        <end position="276"/>
    </location>
</feature>
<gene>
    <name evidence="5" type="ORF">Daesc_000981</name>
</gene>
<dbReference type="InterPro" id="IPR036390">
    <property type="entry name" value="WH_DNA-bd_sf"/>
</dbReference>
<dbReference type="SMART" id="SM00715">
    <property type="entry name" value="LA"/>
    <property type="match status" value="1"/>
</dbReference>
<feature type="compositionally biased region" description="Polar residues" evidence="3">
    <location>
        <begin position="48"/>
        <end position="95"/>
    </location>
</feature>
<feature type="compositionally biased region" description="Polar residues" evidence="3">
    <location>
        <begin position="862"/>
        <end position="879"/>
    </location>
</feature>
<feature type="compositionally biased region" description="Polar residues" evidence="3">
    <location>
        <begin position="528"/>
        <end position="561"/>
    </location>
</feature>
<accession>A0AAX6N086</accession>
<dbReference type="GO" id="GO:0005829">
    <property type="term" value="C:cytosol"/>
    <property type="evidence" value="ECO:0007669"/>
    <property type="project" value="TreeGrafter"/>
</dbReference>
<proteinExistence type="predicted"/>
<feature type="compositionally biased region" description="Basic and acidic residues" evidence="3">
    <location>
        <begin position="316"/>
        <end position="326"/>
    </location>
</feature>
<evidence type="ECO:0000259" key="4">
    <source>
        <dbReference type="PROSITE" id="PS50961"/>
    </source>
</evidence>
<feature type="region of interest" description="Disordered" evidence="3">
    <location>
        <begin position="808"/>
        <end position="885"/>
    </location>
</feature>
<feature type="compositionally biased region" description="Polar residues" evidence="3">
    <location>
        <begin position="458"/>
        <end position="484"/>
    </location>
</feature>
<keyword evidence="6" id="KW-1185">Reference proteome</keyword>
<feature type="compositionally biased region" description="Basic and acidic residues" evidence="3">
    <location>
        <begin position="149"/>
        <end position="167"/>
    </location>
</feature>
<dbReference type="GO" id="GO:0010494">
    <property type="term" value="C:cytoplasmic stress granule"/>
    <property type="evidence" value="ECO:0007669"/>
    <property type="project" value="TreeGrafter"/>
</dbReference>
<keyword evidence="1 2" id="KW-0694">RNA-binding</keyword>
<dbReference type="InterPro" id="IPR006630">
    <property type="entry name" value="La_HTH"/>
</dbReference>
<feature type="domain" description="HTH La-type RNA-binding" evidence="4">
    <location>
        <begin position="629"/>
        <end position="719"/>
    </location>
</feature>
<feature type="compositionally biased region" description="Polar residues" evidence="3">
    <location>
        <begin position="808"/>
        <end position="855"/>
    </location>
</feature>
<dbReference type="InterPro" id="IPR036388">
    <property type="entry name" value="WH-like_DNA-bd_sf"/>
</dbReference>
<evidence type="ECO:0000256" key="3">
    <source>
        <dbReference type="SAM" id="MobiDB-lite"/>
    </source>
</evidence>
<dbReference type="CDD" id="cd07323">
    <property type="entry name" value="LAM"/>
    <property type="match status" value="1"/>
</dbReference>
<dbReference type="Gene3D" id="1.10.10.10">
    <property type="entry name" value="Winged helix-like DNA-binding domain superfamily/Winged helix DNA-binding domain"/>
    <property type="match status" value="1"/>
</dbReference>
<feature type="compositionally biased region" description="Polar residues" evidence="3">
    <location>
        <begin position="372"/>
        <end position="382"/>
    </location>
</feature>
<feature type="compositionally biased region" description="Polar residues" evidence="3">
    <location>
        <begin position="402"/>
        <end position="417"/>
    </location>
</feature>
<dbReference type="AlphaFoldDB" id="A0AAX6N086"/>
<sequence>MSNSASFSYAQAAKGQSATVPPATASQSSSQSQAPSTTSTQSRDVVPTPSTRAPSVAISTTSNELDGSQNTGNSSVKAESVSLNSVDSDITSTSDKAAELSGLQNQDADKALNEVVPQSAERRGRGQTLTSQTTDGGDGKRGRKGKKSRATEKESGQEQDQEKKENLPPKPELSEAPVPAVNVWTQRQEARAAKIKTTPSTTTQPRSSSSATASQVDGPSNTTTQDQKQKASQNEGTEIGGTNSRPSSGGPKSKKDFDQFRSNGQGPRRAAPRGARSNGEERASLEALSPAATNTSSWPTPETAANGLKAQAQGGKSEKEQKDDSGPSKPRSKKEWQPIEFVPSVSFNTPIPSRGGSRGGRGGLRGGRDSTARGNHASSVSLGNLPEFPTSCSLANCHPDRTQYNGVPTGSATSAQAASKRASVDVSAGRDSRKPLTQAASGKASGEAQSAGSKADTSKQNQPDSAPNGTPSQNAPARVTSSNQRADETLRSSQPARDGARDSNFQGQNSTGRSERVRGGGRGRGGHSTVNGAGHSQSQFGQSANGYSYPSNGNPRQNGHQYANGYAQMPYGGTYPAQTAGGQHRSRPSSGSNRAHARHPSSRASPYPALNMAYEAPVYPHGNGVYGGYTDPAHLLSGVLSQVEYYFSIDNLCKDTYLRKCMDSQGFVPLNVIASFKRMQEIADYQVIRIACDHSPHIEIVITDDGHDKVRRRENWEQWVLDIGTRFKHAQNDGPKSYRPINSQMLYYPQVLPYGGEAPPIFSPTNADAHFAPYLYGNGVTSPTSNGINGHTRPLDSQLSAAVPEFSPTGNATMGTMSLQGEAPSTSFDSGLAPENTNAKSTTLPTGEQVGSLNGSHDHGSQEQVSLGDNPTTNGVSANHETEAY</sequence>
<comment type="caution">
    <text evidence="5">The sequence shown here is derived from an EMBL/GenBank/DDBJ whole genome shotgun (WGS) entry which is preliminary data.</text>
</comment>
<dbReference type="GO" id="GO:0045727">
    <property type="term" value="P:positive regulation of translation"/>
    <property type="evidence" value="ECO:0007669"/>
    <property type="project" value="TreeGrafter"/>
</dbReference>
<evidence type="ECO:0000313" key="6">
    <source>
        <dbReference type="Proteomes" id="UP001369815"/>
    </source>
</evidence>
<feature type="region of interest" description="Disordered" evidence="3">
    <location>
        <begin position="1"/>
        <end position="607"/>
    </location>
</feature>
<dbReference type="PANTHER" id="PTHR22792">
    <property type="entry name" value="LUPUS LA PROTEIN-RELATED"/>
    <property type="match status" value="1"/>
</dbReference>
<protein>
    <recommendedName>
        <fullName evidence="4">HTH La-type RNA-binding domain-containing protein</fullName>
    </recommendedName>
</protein>
<organism evidence="5 6">
    <name type="scientific">Daldinia eschscholtzii</name>
    <dbReference type="NCBI Taxonomy" id="292717"/>
    <lineage>
        <taxon>Eukaryota</taxon>
        <taxon>Fungi</taxon>
        <taxon>Dikarya</taxon>
        <taxon>Ascomycota</taxon>
        <taxon>Pezizomycotina</taxon>
        <taxon>Sordariomycetes</taxon>
        <taxon>Xylariomycetidae</taxon>
        <taxon>Xylariales</taxon>
        <taxon>Hypoxylaceae</taxon>
        <taxon>Daldinia</taxon>
    </lineage>
</organism>
<dbReference type="InterPro" id="IPR045180">
    <property type="entry name" value="La_dom_prot"/>
</dbReference>
<feature type="compositionally biased region" description="Polar residues" evidence="3">
    <location>
        <begin position="291"/>
        <end position="300"/>
    </location>
</feature>
<feature type="compositionally biased region" description="Low complexity" evidence="3">
    <location>
        <begin position="17"/>
        <end position="42"/>
    </location>
</feature>